<feature type="compositionally biased region" description="Low complexity" evidence="2">
    <location>
        <begin position="213"/>
        <end position="251"/>
    </location>
</feature>
<dbReference type="InterPro" id="IPR050923">
    <property type="entry name" value="Cell_Proc_Reg/RNA_Proc"/>
</dbReference>
<gene>
    <name evidence="4" type="ORF">ABLG96_01725</name>
</gene>
<dbReference type="EMBL" id="CP159218">
    <property type="protein sequence ID" value="XCG64091.1"/>
    <property type="molecule type" value="Genomic_DNA"/>
</dbReference>
<dbReference type="InterPro" id="IPR008984">
    <property type="entry name" value="SMAD_FHA_dom_sf"/>
</dbReference>
<sequence length="569" mass="61377">MSLLQNFERRLQGAVAGTFARLFGGSVHPTEVAEALQHEAADHVQRQGSASVAPNHYVVRMGPSDSSDIGDAKNRVAGALSGMIDEYLTEQGWQTFGDVVVTIEESPALHTGQFKISSEVDPDVDRHGNSRSRSTRSSSTEHRDTKSSDTKSSDTKDGTRLPGHPQANHRPTGVAQMSQHPDSERPYPEQSRPEGGAAPTPDGYQQYGQPARDQGQQQYAPPAQGQDPQQHGQYPQQPAPVYGQPPQQGHEQYGGQGGPDPQYGQYPQQGYDQYGQPAQQGHGQQPGHEQQSHGQQGYQQPGHEQQGYDQYGQPAQQGYGQQPGHDQQGYRQQPGYDQYGQPAQQGYGQPGYDQPAYGQQGYGQQGYGQQGYGQQGYGQQGYGQQPGYGQPDYGQPGYGQQGYGQPPAAPEAYQPPDSYQHYGQPAAPADQGQAYPQYGGAPADSYQQYGQPAGAPVGYPGGQQQYEQPAAVADATAVLTVDDGSHRSYQLQRGSNIVGRGQDASFRLPDTSVSRRHIDIYFDGQTAVLHDLGSTNGSTVNGSSVQTWQLAEGDVIRIGHSTVVFSTRG</sequence>
<dbReference type="RefSeq" id="WP_353649705.1">
    <property type="nucleotide sequence ID" value="NZ_CP159218.1"/>
</dbReference>
<evidence type="ECO:0000256" key="2">
    <source>
        <dbReference type="SAM" id="MobiDB-lite"/>
    </source>
</evidence>
<dbReference type="AlphaFoldDB" id="A0AAU8DPK7"/>
<keyword evidence="1" id="KW-0597">Phosphoprotein</keyword>
<dbReference type="Gene3D" id="3.30.2320.60">
    <property type="entry name" value="FhaA, phosphopeptide-binding domain (DUF3662)"/>
    <property type="match status" value="1"/>
</dbReference>
<feature type="region of interest" description="Disordered" evidence="2">
    <location>
        <begin position="112"/>
        <end position="459"/>
    </location>
</feature>
<dbReference type="Pfam" id="PF12401">
    <property type="entry name" value="FhaA_N"/>
    <property type="match status" value="1"/>
</dbReference>
<dbReference type="Pfam" id="PF00498">
    <property type="entry name" value="FHA"/>
    <property type="match status" value="1"/>
</dbReference>
<proteinExistence type="predicted"/>
<feature type="compositionally biased region" description="Low complexity" evidence="2">
    <location>
        <begin position="403"/>
        <end position="438"/>
    </location>
</feature>
<dbReference type="SMART" id="SM00240">
    <property type="entry name" value="FHA"/>
    <property type="match status" value="1"/>
</dbReference>
<feature type="compositionally biased region" description="Basic and acidic residues" evidence="2">
    <location>
        <begin position="139"/>
        <end position="159"/>
    </location>
</feature>
<dbReference type="Gene3D" id="2.60.200.20">
    <property type="match status" value="1"/>
</dbReference>
<evidence type="ECO:0000313" key="4">
    <source>
        <dbReference type="EMBL" id="XCG64091.1"/>
    </source>
</evidence>
<reference evidence="4" key="1">
    <citation type="submission" date="2024-05" db="EMBL/GenBank/DDBJ databases">
        <authorList>
            <person name="Cai S.Y."/>
            <person name="Jin L.M."/>
            <person name="Li H.R."/>
        </authorList>
    </citation>
    <scope>NUCLEOTIDE SEQUENCE</scope>
    <source>
        <strain evidence="4">A5-74</strain>
    </source>
</reference>
<feature type="compositionally biased region" description="Gly residues" evidence="2">
    <location>
        <begin position="360"/>
        <end position="386"/>
    </location>
</feature>
<dbReference type="PROSITE" id="PS50006">
    <property type="entry name" value="FHA_DOMAIN"/>
    <property type="match status" value="1"/>
</dbReference>
<organism evidence="4">
    <name type="scientific">Nakamurella sp. A5-74</name>
    <dbReference type="NCBI Taxonomy" id="3158264"/>
    <lineage>
        <taxon>Bacteria</taxon>
        <taxon>Bacillati</taxon>
        <taxon>Actinomycetota</taxon>
        <taxon>Actinomycetes</taxon>
        <taxon>Nakamurellales</taxon>
        <taxon>Nakamurellaceae</taxon>
        <taxon>Nakamurella</taxon>
    </lineage>
</organism>
<feature type="domain" description="FHA" evidence="3">
    <location>
        <begin position="496"/>
        <end position="545"/>
    </location>
</feature>
<evidence type="ECO:0000259" key="3">
    <source>
        <dbReference type="PROSITE" id="PS50006"/>
    </source>
</evidence>
<dbReference type="InterPro" id="IPR000253">
    <property type="entry name" value="FHA_dom"/>
</dbReference>
<dbReference type="SUPFAM" id="SSF49879">
    <property type="entry name" value="SMAD/FHA domain"/>
    <property type="match status" value="1"/>
</dbReference>
<feature type="compositionally biased region" description="Low complexity" evidence="2">
    <location>
        <begin position="259"/>
        <end position="359"/>
    </location>
</feature>
<protein>
    <submittedName>
        <fullName evidence="4">FhaA domain-containing protein</fullName>
    </submittedName>
</protein>
<name>A0AAU8DPK7_9ACTN</name>
<feature type="compositionally biased region" description="Low complexity" evidence="2">
    <location>
        <begin position="449"/>
        <end position="459"/>
    </location>
</feature>
<dbReference type="CDD" id="cd22668">
    <property type="entry name" value="FHA_FhaA-like"/>
    <property type="match status" value="1"/>
</dbReference>
<dbReference type="InterPro" id="IPR022128">
    <property type="entry name" value="FhaA_N"/>
</dbReference>
<dbReference type="InterPro" id="IPR042287">
    <property type="entry name" value="FhaA_N_sf"/>
</dbReference>
<dbReference type="PANTHER" id="PTHR23308">
    <property type="entry name" value="NUCLEAR INHIBITOR OF PROTEIN PHOSPHATASE-1"/>
    <property type="match status" value="1"/>
</dbReference>
<accession>A0AAU8DPK7</accession>
<evidence type="ECO:0000256" key="1">
    <source>
        <dbReference type="ARBA" id="ARBA00022553"/>
    </source>
</evidence>